<evidence type="ECO:0000259" key="1">
    <source>
        <dbReference type="PROSITE" id="PS50011"/>
    </source>
</evidence>
<sequence length="477" mass="55328">MEHVLNLLEKRTKKCPNTICRCENKLENIEDCNKCINNARCKVEEFPIICNDCLHDVLEREFANWSSENLLIDKFIRRAQRSLSYIKYPEWIPYNFFTEIKYINKGELGAVISAKWSQGVKIMQSSNDERYYIRSKSCAFPEWIPYDSLTEIKFINRGGFGAVYSAKWVRGVKCLSMIDGDKYYTRSDSCTVAIKQLKSEKDSIHLFLKEIQAQFNCCHLYGVTKDPSTSQYMFIMRYAPQGDLRRFLQKNFDKLTLDNKLNIAQSICLELQNIHAKGWVHGDLHSGNILLLNEEDVFISDFGLCRPINETKMPEKKIYGVIPNIAPEILLFQSPYSQAGDIYSLGIILWELACGIPAFSNRAHCVNLISDICNGLRPTTCHFAPPTYNDLLKRCWVQNPLERPTINLVLDSIKLLCTYLRYTYEGRLSRHSDEGNRWAQKRFKFVSLSGHIEEMTLDEYRSKNPGKFERLEQGLKD</sequence>
<dbReference type="InterPro" id="IPR050167">
    <property type="entry name" value="Ser_Thr_protein_kinase"/>
</dbReference>
<keyword evidence="3" id="KW-1185">Reference proteome</keyword>
<dbReference type="SUPFAM" id="SSF56112">
    <property type="entry name" value="Protein kinase-like (PK-like)"/>
    <property type="match status" value="1"/>
</dbReference>
<dbReference type="InterPro" id="IPR001245">
    <property type="entry name" value="Ser-Thr/Tyr_kinase_cat_dom"/>
</dbReference>
<gene>
    <name evidence="2" type="ORF">RFULGI_LOCUS2486</name>
</gene>
<dbReference type="PROSITE" id="PS50011">
    <property type="entry name" value="PROTEIN_KINASE_DOM"/>
    <property type="match status" value="1"/>
</dbReference>
<comment type="caution">
    <text evidence="2">The sequence shown here is derived from an EMBL/GenBank/DDBJ whole genome shotgun (WGS) entry which is preliminary data.</text>
</comment>
<dbReference type="PRINTS" id="PR00109">
    <property type="entry name" value="TYRKINASE"/>
</dbReference>
<feature type="non-terminal residue" evidence="2">
    <location>
        <position position="477"/>
    </location>
</feature>
<dbReference type="Gene3D" id="1.10.510.10">
    <property type="entry name" value="Transferase(Phosphotransferase) domain 1"/>
    <property type="match status" value="1"/>
</dbReference>
<dbReference type="GO" id="GO:0004672">
    <property type="term" value="F:protein kinase activity"/>
    <property type="evidence" value="ECO:0007669"/>
    <property type="project" value="InterPro"/>
</dbReference>
<dbReference type="Pfam" id="PF07714">
    <property type="entry name" value="PK_Tyr_Ser-Thr"/>
    <property type="match status" value="1"/>
</dbReference>
<dbReference type="PANTHER" id="PTHR23257:SF963">
    <property type="entry name" value="AT08303P"/>
    <property type="match status" value="1"/>
</dbReference>
<evidence type="ECO:0000313" key="2">
    <source>
        <dbReference type="EMBL" id="CAG8502073.1"/>
    </source>
</evidence>
<dbReference type="OrthoDB" id="2397904at2759"/>
<reference evidence="2" key="1">
    <citation type="submission" date="2021-06" db="EMBL/GenBank/DDBJ databases">
        <authorList>
            <person name="Kallberg Y."/>
            <person name="Tangrot J."/>
            <person name="Rosling A."/>
        </authorList>
    </citation>
    <scope>NUCLEOTIDE SEQUENCE</scope>
    <source>
        <strain evidence="2">IN212</strain>
    </source>
</reference>
<dbReference type="Proteomes" id="UP000789396">
    <property type="component" value="Unassembled WGS sequence"/>
</dbReference>
<name>A0A9N9F0N8_9GLOM</name>
<organism evidence="2 3">
    <name type="scientific">Racocetra fulgida</name>
    <dbReference type="NCBI Taxonomy" id="60492"/>
    <lineage>
        <taxon>Eukaryota</taxon>
        <taxon>Fungi</taxon>
        <taxon>Fungi incertae sedis</taxon>
        <taxon>Mucoromycota</taxon>
        <taxon>Glomeromycotina</taxon>
        <taxon>Glomeromycetes</taxon>
        <taxon>Diversisporales</taxon>
        <taxon>Gigasporaceae</taxon>
        <taxon>Racocetra</taxon>
    </lineage>
</organism>
<accession>A0A9N9F0N8</accession>
<dbReference type="InterPro" id="IPR011009">
    <property type="entry name" value="Kinase-like_dom_sf"/>
</dbReference>
<feature type="domain" description="Protein kinase" evidence="1">
    <location>
        <begin position="149"/>
        <end position="416"/>
    </location>
</feature>
<proteinExistence type="predicted"/>
<dbReference type="PANTHER" id="PTHR23257">
    <property type="entry name" value="SERINE-THREONINE PROTEIN KINASE"/>
    <property type="match status" value="1"/>
</dbReference>
<dbReference type="GO" id="GO:0005524">
    <property type="term" value="F:ATP binding"/>
    <property type="evidence" value="ECO:0007669"/>
    <property type="project" value="InterPro"/>
</dbReference>
<dbReference type="AlphaFoldDB" id="A0A9N9F0N8"/>
<protein>
    <submittedName>
        <fullName evidence="2">11884_t:CDS:1</fullName>
    </submittedName>
</protein>
<dbReference type="EMBL" id="CAJVPZ010001891">
    <property type="protein sequence ID" value="CAG8502073.1"/>
    <property type="molecule type" value="Genomic_DNA"/>
</dbReference>
<evidence type="ECO:0000313" key="3">
    <source>
        <dbReference type="Proteomes" id="UP000789396"/>
    </source>
</evidence>
<dbReference type="GO" id="GO:0007165">
    <property type="term" value="P:signal transduction"/>
    <property type="evidence" value="ECO:0007669"/>
    <property type="project" value="TreeGrafter"/>
</dbReference>
<dbReference type="InterPro" id="IPR000719">
    <property type="entry name" value="Prot_kinase_dom"/>
</dbReference>
<dbReference type="GO" id="GO:0005737">
    <property type="term" value="C:cytoplasm"/>
    <property type="evidence" value="ECO:0007669"/>
    <property type="project" value="TreeGrafter"/>
</dbReference>